<dbReference type="Proteomes" id="UP000704176">
    <property type="component" value="Unassembled WGS sequence"/>
</dbReference>
<evidence type="ECO:0000256" key="5">
    <source>
        <dbReference type="ARBA" id="ARBA00023136"/>
    </source>
</evidence>
<evidence type="ECO:0000256" key="4">
    <source>
        <dbReference type="ARBA" id="ARBA00022989"/>
    </source>
</evidence>
<evidence type="ECO:0000256" key="3">
    <source>
        <dbReference type="ARBA" id="ARBA00022692"/>
    </source>
</evidence>
<dbReference type="EMBL" id="JAIRBM010000035">
    <property type="protein sequence ID" value="MBZ6079385.1"/>
    <property type="molecule type" value="Genomic_DNA"/>
</dbReference>
<dbReference type="Pfam" id="PF13440">
    <property type="entry name" value="Polysacc_synt_3"/>
    <property type="match status" value="1"/>
</dbReference>
<feature type="transmembrane region" description="Helical" evidence="6">
    <location>
        <begin position="272"/>
        <end position="291"/>
    </location>
</feature>
<feature type="transmembrane region" description="Helical" evidence="6">
    <location>
        <begin position="190"/>
        <end position="209"/>
    </location>
</feature>
<evidence type="ECO:0000313" key="7">
    <source>
        <dbReference type="EMBL" id="MBZ6079385.1"/>
    </source>
</evidence>
<evidence type="ECO:0000256" key="2">
    <source>
        <dbReference type="ARBA" id="ARBA00022475"/>
    </source>
</evidence>
<dbReference type="RefSeq" id="WP_224316401.1">
    <property type="nucleotide sequence ID" value="NZ_JAIRBM010000035.1"/>
</dbReference>
<gene>
    <name evidence="7" type="ORF">K9B37_24320</name>
</gene>
<reference evidence="7 8" key="1">
    <citation type="submission" date="2021-09" db="EMBL/GenBank/DDBJ databases">
        <title>The complete genome sequence of a new microorganism.</title>
        <authorList>
            <person name="Zi Z."/>
        </authorList>
    </citation>
    <scope>NUCLEOTIDE SEQUENCE [LARGE SCALE GENOMIC DNA]</scope>
    <source>
        <strain evidence="7 8">WGZ8</strain>
    </source>
</reference>
<protein>
    <submittedName>
        <fullName evidence="7">O-antigen translocase</fullName>
    </submittedName>
</protein>
<feature type="transmembrane region" description="Helical" evidence="6">
    <location>
        <begin position="131"/>
        <end position="154"/>
    </location>
</feature>
<keyword evidence="8" id="KW-1185">Reference proteome</keyword>
<feature type="transmembrane region" description="Helical" evidence="6">
    <location>
        <begin position="436"/>
        <end position="457"/>
    </location>
</feature>
<dbReference type="CDD" id="cd13125">
    <property type="entry name" value="MATE_like_10"/>
    <property type="match status" value="1"/>
</dbReference>
<dbReference type="InterPro" id="IPR050833">
    <property type="entry name" value="Poly_Biosynth_Transport"/>
</dbReference>
<feature type="transmembrane region" description="Helical" evidence="6">
    <location>
        <begin position="103"/>
        <end position="125"/>
    </location>
</feature>
<feature type="transmembrane region" description="Helical" evidence="6">
    <location>
        <begin position="377"/>
        <end position="400"/>
    </location>
</feature>
<feature type="transmembrane region" description="Helical" evidence="6">
    <location>
        <begin position="166"/>
        <end position="184"/>
    </location>
</feature>
<evidence type="ECO:0000313" key="8">
    <source>
        <dbReference type="Proteomes" id="UP000704176"/>
    </source>
</evidence>
<organism evidence="7 8">
    <name type="scientific">Microvirga puerhi</name>
    <dbReference type="NCBI Taxonomy" id="2876078"/>
    <lineage>
        <taxon>Bacteria</taxon>
        <taxon>Pseudomonadati</taxon>
        <taxon>Pseudomonadota</taxon>
        <taxon>Alphaproteobacteria</taxon>
        <taxon>Hyphomicrobiales</taxon>
        <taxon>Methylobacteriaceae</taxon>
        <taxon>Microvirga</taxon>
    </lineage>
</organism>
<sequence length="502" mass="54122">MSPSESSKTKQTYTQILKSTAQIGGSSVVNIAFGIIRNKALALILGPSGVGLMGLYNSVADLTQSFSGLGVQSSGVRQIAEAAGTENEERIATTAIVLRRISFFLGLFGACLLLTFAVPISNFTFGSNQHAFGVALLAIVVFFKSISAGQTALVQGMRRISDLARISILAALFSTIIGLPIIYLFGEQGIVPSLIAMAAVSILTSWWYSRKVEIRTRTVSIAEMWPETVQLLKLGVAFMASGFLTLGAAYAVRIIVLHSHGIDAAGLYQASWVLGGLYAGFILQAMGADFYPRLTAAANDNGECNRLVNEQAQISILLAGPGVIATLTFAPAIMTLFYSSAFYPAISLLRWICLGMMLRIVSWPMGFIVLAKGAQKVFFWMEVAATCIHVGAAWLLVSWFGLDGAGAAFLILYIWHSFLTYIVAHHLSGFRWSPDNIRLVAIFLPTVTLVFCSFLYLPVWIGVIVGSIALICTGLFSVRTLLAICPPDLIPASIRPWVVRVL</sequence>
<name>A0ABS7VUZ2_9HYPH</name>
<evidence type="ECO:0000256" key="6">
    <source>
        <dbReference type="SAM" id="Phobius"/>
    </source>
</evidence>
<feature type="transmembrane region" description="Helical" evidence="6">
    <location>
        <begin position="349"/>
        <end position="370"/>
    </location>
</feature>
<dbReference type="PANTHER" id="PTHR30250:SF11">
    <property type="entry name" value="O-ANTIGEN TRANSPORTER-RELATED"/>
    <property type="match status" value="1"/>
</dbReference>
<evidence type="ECO:0000256" key="1">
    <source>
        <dbReference type="ARBA" id="ARBA00004651"/>
    </source>
</evidence>
<comment type="caution">
    <text evidence="7">The sequence shown here is derived from an EMBL/GenBank/DDBJ whole genome shotgun (WGS) entry which is preliminary data.</text>
</comment>
<keyword evidence="4 6" id="KW-1133">Transmembrane helix</keyword>
<dbReference type="PANTHER" id="PTHR30250">
    <property type="entry name" value="PST FAMILY PREDICTED COLANIC ACID TRANSPORTER"/>
    <property type="match status" value="1"/>
</dbReference>
<proteinExistence type="predicted"/>
<keyword evidence="5 6" id="KW-0472">Membrane</keyword>
<accession>A0ABS7VUZ2</accession>
<feature type="transmembrane region" description="Helical" evidence="6">
    <location>
        <begin position="463"/>
        <end position="485"/>
    </location>
</feature>
<feature type="transmembrane region" description="Helical" evidence="6">
    <location>
        <begin position="312"/>
        <end position="337"/>
    </location>
</feature>
<keyword evidence="2" id="KW-1003">Cell membrane</keyword>
<comment type="subcellular location">
    <subcellularLocation>
        <location evidence="1">Cell membrane</location>
        <topology evidence="1">Multi-pass membrane protein</topology>
    </subcellularLocation>
</comment>
<dbReference type="InterPro" id="IPR044550">
    <property type="entry name" value="WzxE"/>
</dbReference>
<feature type="transmembrane region" description="Helical" evidence="6">
    <location>
        <begin position="230"/>
        <end position="252"/>
    </location>
</feature>
<feature type="transmembrane region" description="Helical" evidence="6">
    <location>
        <begin position="406"/>
        <end position="424"/>
    </location>
</feature>
<keyword evidence="3 6" id="KW-0812">Transmembrane</keyword>